<feature type="compositionally biased region" description="Polar residues" evidence="10">
    <location>
        <begin position="152"/>
        <end position="169"/>
    </location>
</feature>
<feature type="transmembrane region" description="Helical" evidence="11">
    <location>
        <begin position="283"/>
        <end position="303"/>
    </location>
</feature>
<dbReference type="PROSITE" id="PS00518">
    <property type="entry name" value="ZF_RING_1"/>
    <property type="match status" value="1"/>
</dbReference>
<dbReference type="GO" id="GO:0008270">
    <property type="term" value="F:zinc ion binding"/>
    <property type="evidence" value="ECO:0007669"/>
    <property type="project" value="UniProtKB-KW"/>
</dbReference>
<keyword evidence="8 11" id="KW-0472">Membrane</keyword>
<feature type="region of interest" description="Disordered" evidence="10">
    <location>
        <begin position="150"/>
        <end position="169"/>
    </location>
</feature>
<comment type="subcellular location">
    <subcellularLocation>
        <location evidence="1">Membrane</location>
        <topology evidence="1">Multi-pass membrane protein</topology>
    </subcellularLocation>
</comment>
<keyword evidence="2 11" id="KW-0812">Transmembrane</keyword>
<feature type="region of interest" description="Disordered" evidence="10">
    <location>
        <begin position="57"/>
        <end position="89"/>
    </location>
</feature>
<keyword evidence="3" id="KW-0479">Metal-binding</keyword>
<dbReference type="Pfam" id="PF13639">
    <property type="entry name" value="zf-RING_2"/>
    <property type="match status" value="1"/>
</dbReference>
<evidence type="ECO:0000256" key="10">
    <source>
        <dbReference type="SAM" id="MobiDB-lite"/>
    </source>
</evidence>
<feature type="region of interest" description="Disordered" evidence="10">
    <location>
        <begin position="117"/>
        <end position="143"/>
    </location>
</feature>
<evidence type="ECO:0000256" key="11">
    <source>
        <dbReference type="SAM" id="Phobius"/>
    </source>
</evidence>
<reference evidence="13 14" key="1">
    <citation type="submission" date="2022-01" db="EMBL/GenBank/DDBJ databases">
        <authorList>
            <person name="Xiong W."/>
            <person name="Schranz E."/>
        </authorList>
    </citation>
    <scope>NUCLEOTIDE SEQUENCE [LARGE SCALE GENOMIC DNA]</scope>
</reference>
<evidence type="ECO:0000256" key="8">
    <source>
        <dbReference type="ARBA" id="ARBA00023136"/>
    </source>
</evidence>
<dbReference type="Gene3D" id="3.30.40.10">
    <property type="entry name" value="Zinc/RING finger domain, C3HC4 (zinc finger)"/>
    <property type="match status" value="1"/>
</dbReference>
<proteinExistence type="predicted"/>
<evidence type="ECO:0000256" key="3">
    <source>
        <dbReference type="ARBA" id="ARBA00022723"/>
    </source>
</evidence>
<dbReference type="PANTHER" id="PTHR15860:SF27">
    <property type="entry name" value="RING_U-BOX SUPERFAMILY PROTEIN"/>
    <property type="match status" value="1"/>
</dbReference>
<comment type="caution">
    <text evidence="13">The sequence shown here is derived from an EMBL/GenBank/DDBJ whole genome shotgun (WGS) entry which is preliminary data.</text>
</comment>
<dbReference type="GO" id="GO:0016020">
    <property type="term" value="C:membrane"/>
    <property type="evidence" value="ECO:0007669"/>
    <property type="project" value="UniProtKB-SubCell"/>
</dbReference>
<dbReference type="InterPro" id="IPR017907">
    <property type="entry name" value="Znf_RING_CS"/>
</dbReference>
<dbReference type="AlphaFoldDB" id="A0AAU9N581"/>
<gene>
    <name evidence="13" type="ORF">LVIROSA_LOCUS19817</name>
</gene>
<organism evidence="13 14">
    <name type="scientific">Lactuca virosa</name>
    <dbReference type="NCBI Taxonomy" id="75947"/>
    <lineage>
        <taxon>Eukaryota</taxon>
        <taxon>Viridiplantae</taxon>
        <taxon>Streptophyta</taxon>
        <taxon>Embryophyta</taxon>
        <taxon>Tracheophyta</taxon>
        <taxon>Spermatophyta</taxon>
        <taxon>Magnoliopsida</taxon>
        <taxon>eudicotyledons</taxon>
        <taxon>Gunneridae</taxon>
        <taxon>Pentapetalae</taxon>
        <taxon>asterids</taxon>
        <taxon>campanulids</taxon>
        <taxon>Asterales</taxon>
        <taxon>Asteraceae</taxon>
        <taxon>Cichorioideae</taxon>
        <taxon>Cichorieae</taxon>
        <taxon>Lactucinae</taxon>
        <taxon>Lactuca</taxon>
    </lineage>
</organism>
<dbReference type="SMART" id="SM00184">
    <property type="entry name" value="RING"/>
    <property type="match status" value="1"/>
</dbReference>
<keyword evidence="6" id="KW-0862">Zinc</keyword>
<protein>
    <recommendedName>
        <fullName evidence="12">RING-type domain-containing protein</fullName>
    </recommendedName>
</protein>
<feature type="transmembrane region" description="Helical" evidence="11">
    <location>
        <begin position="323"/>
        <end position="349"/>
    </location>
</feature>
<keyword evidence="4 9" id="KW-0863">Zinc-finger</keyword>
<dbReference type="EMBL" id="CAKMRJ010003334">
    <property type="protein sequence ID" value="CAH1433217.1"/>
    <property type="molecule type" value="Genomic_DNA"/>
</dbReference>
<dbReference type="PANTHER" id="PTHR15860">
    <property type="entry name" value="UNCHARACTERIZED RING FINGER-CONTAINING PROTEIN"/>
    <property type="match status" value="1"/>
</dbReference>
<dbReference type="CDD" id="cd16532">
    <property type="entry name" value="RING-HC_RNFT1-like"/>
    <property type="match status" value="1"/>
</dbReference>
<feature type="domain" description="RING-type" evidence="12">
    <location>
        <begin position="453"/>
        <end position="491"/>
    </location>
</feature>
<evidence type="ECO:0000313" key="13">
    <source>
        <dbReference type="EMBL" id="CAH1433217.1"/>
    </source>
</evidence>
<evidence type="ECO:0000256" key="4">
    <source>
        <dbReference type="ARBA" id="ARBA00022771"/>
    </source>
</evidence>
<dbReference type="GO" id="GO:0061630">
    <property type="term" value="F:ubiquitin protein ligase activity"/>
    <property type="evidence" value="ECO:0007669"/>
    <property type="project" value="InterPro"/>
</dbReference>
<dbReference type="SUPFAM" id="SSF57850">
    <property type="entry name" value="RING/U-box"/>
    <property type="match status" value="1"/>
</dbReference>
<feature type="region of interest" description="Disordered" evidence="10">
    <location>
        <begin position="182"/>
        <end position="215"/>
    </location>
</feature>
<keyword evidence="7 11" id="KW-1133">Transmembrane helix</keyword>
<keyword evidence="5" id="KW-0833">Ubl conjugation pathway</keyword>
<evidence type="ECO:0000256" key="5">
    <source>
        <dbReference type="ARBA" id="ARBA00022786"/>
    </source>
</evidence>
<dbReference type="InterPro" id="IPR044235">
    <property type="entry name" value="RNFT1/2"/>
</dbReference>
<evidence type="ECO:0000313" key="14">
    <source>
        <dbReference type="Proteomes" id="UP001157418"/>
    </source>
</evidence>
<sequence>MLRRPLKIGIHLFVQRPNGSCIPDSVMQFPTAISTELRSPSVRIRFRGRFSNRMEASGVNSDAHRGSLASTSTSDHHYHHLRRQNGNNPFSASNFFRSPVCAFLEYMGILQTQSISHSDSSGSLINSGRTRNDSSPSMDDSSEVSIRIAGSGEQNINQSSTVGTATQSESLVHSISRAVSAATMDTQGDSRSDHGGAVSGNGDVESADGIGVNNSRDSTYQRYDLQQAARLVEQVLPFSLLLLVVFIRQHFEDFLVTIWIAAFMFKSNDILRKQTALKGERKIAVLATISLLFTLHVAGVYWWCRQDDVLYPLVMLPPETTPPFWHAVFIIVVNDTLARQAAMVLKCFLLMYYKNSRGRNRRKQGQMLTVVEYLLLLYRALLPAPVWYRFFLNKEYGSLFSSLMTGLYLTFKLTSIVEKVQSLISSVKALYRNEIHYGPYATSEQVNAAGEVCAICQEKMHVPVVLRCKHVFCEECVSEWFERERTCPLCRALVRPAELRSFSDGSTSLYFQLF</sequence>
<accession>A0AAU9N581</accession>
<name>A0AAU9N581_9ASTR</name>
<dbReference type="GO" id="GO:1904294">
    <property type="term" value="P:positive regulation of ERAD pathway"/>
    <property type="evidence" value="ECO:0007669"/>
    <property type="project" value="InterPro"/>
</dbReference>
<evidence type="ECO:0000256" key="6">
    <source>
        <dbReference type="ARBA" id="ARBA00022833"/>
    </source>
</evidence>
<evidence type="ECO:0000259" key="12">
    <source>
        <dbReference type="PROSITE" id="PS50089"/>
    </source>
</evidence>
<dbReference type="Proteomes" id="UP001157418">
    <property type="component" value="Unassembled WGS sequence"/>
</dbReference>
<evidence type="ECO:0000256" key="2">
    <source>
        <dbReference type="ARBA" id="ARBA00022692"/>
    </source>
</evidence>
<evidence type="ECO:0000256" key="1">
    <source>
        <dbReference type="ARBA" id="ARBA00004141"/>
    </source>
</evidence>
<evidence type="ECO:0000256" key="7">
    <source>
        <dbReference type="ARBA" id="ARBA00022989"/>
    </source>
</evidence>
<evidence type="ECO:0000256" key="9">
    <source>
        <dbReference type="PROSITE-ProRule" id="PRU00175"/>
    </source>
</evidence>
<dbReference type="InterPro" id="IPR001841">
    <property type="entry name" value="Znf_RING"/>
</dbReference>
<feature type="transmembrane region" description="Helical" evidence="11">
    <location>
        <begin position="370"/>
        <end position="390"/>
    </location>
</feature>
<keyword evidence="14" id="KW-1185">Reference proteome</keyword>
<dbReference type="PROSITE" id="PS50089">
    <property type="entry name" value="ZF_RING_2"/>
    <property type="match status" value="1"/>
</dbReference>
<dbReference type="InterPro" id="IPR013083">
    <property type="entry name" value="Znf_RING/FYVE/PHD"/>
</dbReference>